<evidence type="ECO:0000313" key="3">
    <source>
        <dbReference type="EMBL" id="CAF1317728.1"/>
    </source>
</evidence>
<dbReference type="GO" id="GO:0007399">
    <property type="term" value="P:nervous system development"/>
    <property type="evidence" value="ECO:0007669"/>
    <property type="project" value="TreeGrafter"/>
</dbReference>
<dbReference type="Proteomes" id="UP000682733">
    <property type="component" value="Unassembled WGS sequence"/>
</dbReference>
<reference evidence="3" key="1">
    <citation type="submission" date="2021-02" db="EMBL/GenBank/DDBJ databases">
        <authorList>
            <person name="Nowell W R."/>
        </authorList>
    </citation>
    <scope>NUCLEOTIDE SEQUENCE</scope>
</reference>
<dbReference type="GO" id="GO:0043005">
    <property type="term" value="C:neuron projection"/>
    <property type="evidence" value="ECO:0007669"/>
    <property type="project" value="TreeGrafter"/>
</dbReference>
<evidence type="ECO:0000313" key="2">
    <source>
        <dbReference type="EMBL" id="CAF0874461.1"/>
    </source>
</evidence>
<name>A0A815FDQ3_9BILA</name>
<dbReference type="EMBL" id="CAJOBC010046058">
    <property type="protein sequence ID" value="CAF4161083.1"/>
    <property type="molecule type" value="Genomic_DNA"/>
</dbReference>
<dbReference type="GO" id="GO:0043025">
    <property type="term" value="C:neuronal cell body"/>
    <property type="evidence" value="ECO:0007669"/>
    <property type="project" value="TreeGrafter"/>
</dbReference>
<proteinExistence type="predicted"/>
<evidence type="ECO:0000256" key="1">
    <source>
        <dbReference type="SAM" id="Phobius"/>
    </source>
</evidence>
<accession>A0A815FDQ3</accession>
<keyword evidence="6" id="KW-1185">Reference proteome</keyword>
<dbReference type="EMBL" id="CAJNOK010002775">
    <property type="protein sequence ID" value="CAF0874461.1"/>
    <property type="molecule type" value="Genomic_DNA"/>
</dbReference>
<protein>
    <submittedName>
        <fullName evidence="3">Uncharacterized protein</fullName>
    </submittedName>
</protein>
<sequence length="211" mass="24005">MSQITNWRASNTASQRPLLERVDEVDDDVSASRYSTSGTGCMKYFGVKSYLHNFYDRTDQHSESDDSQYRYLTLSRRKKFSIGFISLSIGFLLPRRNIEISSDASSITIDRKALNYNQSLEFCQIIGVFVFALGGFLFIVSLLLPTFFNNYCAAEVDELNHYTDPFKLPLPQNSVTKNIIPVTNTLKSIQPNYRKDESRLTTHGVVPIQSS</sequence>
<dbReference type="InterPro" id="IPR024883">
    <property type="entry name" value="Neurensin"/>
</dbReference>
<evidence type="ECO:0000313" key="5">
    <source>
        <dbReference type="EMBL" id="CAF4161083.1"/>
    </source>
</evidence>
<dbReference type="PANTHER" id="PTHR14796">
    <property type="entry name" value="NEURENSIN 1-RELATED"/>
    <property type="match status" value="1"/>
</dbReference>
<dbReference type="GO" id="GO:0030133">
    <property type="term" value="C:transport vesicle"/>
    <property type="evidence" value="ECO:0007669"/>
    <property type="project" value="InterPro"/>
</dbReference>
<gene>
    <name evidence="3" type="ORF">GPM918_LOCUS29318</name>
    <name evidence="2" type="ORF">OVA965_LOCUS8300</name>
    <name evidence="5" type="ORF">SRO942_LOCUS29891</name>
    <name evidence="4" type="ORF">TMI583_LOCUS8296</name>
</gene>
<keyword evidence="1" id="KW-0812">Transmembrane</keyword>
<evidence type="ECO:0000313" key="4">
    <source>
        <dbReference type="EMBL" id="CAF3659065.1"/>
    </source>
</evidence>
<dbReference type="AlphaFoldDB" id="A0A815FDQ3"/>
<dbReference type="EMBL" id="CAJNOQ010013259">
    <property type="protein sequence ID" value="CAF1317728.1"/>
    <property type="molecule type" value="Genomic_DNA"/>
</dbReference>
<feature type="transmembrane region" description="Helical" evidence="1">
    <location>
        <begin position="122"/>
        <end position="144"/>
    </location>
</feature>
<comment type="caution">
    <text evidence="3">The sequence shown here is derived from an EMBL/GenBank/DDBJ whole genome shotgun (WGS) entry which is preliminary data.</text>
</comment>
<organism evidence="3 6">
    <name type="scientific">Didymodactylos carnosus</name>
    <dbReference type="NCBI Taxonomy" id="1234261"/>
    <lineage>
        <taxon>Eukaryota</taxon>
        <taxon>Metazoa</taxon>
        <taxon>Spiralia</taxon>
        <taxon>Gnathifera</taxon>
        <taxon>Rotifera</taxon>
        <taxon>Eurotatoria</taxon>
        <taxon>Bdelloidea</taxon>
        <taxon>Philodinida</taxon>
        <taxon>Philodinidae</taxon>
        <taxon>Didymodactylos</taxon>
    </lineage>
</organism>
<keyword evidence="1" id="KW-0472">Membrane</keyword>
<dbReference type="PANTHER" id="PTHR14796:SF3">
    <property type="entry name" value="NEURENSIN 1-LIKE-RELATED"/>
    <property type="match status" value="1"/>
</dbReference>
<dbReference type="Pfam" id="PF14927">
    <property type="entry name" value="Neurensin"/>
    <property type="match status" value="1"/>
</dbReference>
<dbReference type="Proteomes" id="UP000681722">
    <property type="component" value="Unassembled WGS sequence"/>
</dbReference>
<dbReference type="Proteomes" id="UP000677228">
    <property type="component" value="Unassembled WGS sequence"/>
</dbReference>
<dbReference type="Proteomes" id="UP000663829">
    <property type="component" value="Unassembled WGS sequence"/>
</dbReference>
<keyword evidence="1" id="KW-1133">Transmembrane helix</keyword>
<dbReference type="EMBL" id="CAJOBA010002776">
    <property type="protein sequence ID" value="CAF3659065.1"/>
    <property type="molecule type" value="Genomic_DNA"/>
</dbReference>
<evidence type="ECO:0000313" key="6">
    <source>
        <dbReference type="Proteomes" id="UP000663829"/>
    </source>
</evidence>
<dbReference type="OrthoDB" id="5979667at2759"/>